<gene>
    <name evidence="3" type="ORF">C4900_07080</name>
    <name evidence="2" type="ORF">C4900_07185</name>
</gene>
<dbReference type="RefSeq" id="WP_065969411.1">
    <property type="nucleotide sequence ID" value="NZ_CP080624.1"/>
</dbReference>
<dbReference type="InterPro" id="IPR034122">
    <property type="entry name" value="Retropepsin-like_bacterial"/>
</dbReference>
<dbReference type="EMBL" id="PSYR01000001">
    <property type="protein sequence ID" value="RCN59444.1"/>
    <property type="molecule type" value="Genomic_DNA"/>
</dbReference>
<sequence length="211" mass="22893">MCNRESLAGSGFILEAAQSKLPGTMGYQDRDWYKDAQRDRPPVARKPAPPKRKGPVFSYILLWVVIGLVFYGLVTTFIPGMGSSRVQILRDGSVVLGTNRTGNYVINGSINGVSVRFVVDTGASLTSVSQRVARHMGLFGCVPARFTTANGEAQVCVAGARDLQFGDFRVQNVQVAVMPDMETQALLGMNVLNRFHITQNGGKMIISKPSP</sequence>
<keyword evidence="1" id="KW-0812">Transmembrane</keyword>
<dbReference type="SUPFAM" id="SSF50630">
    <property type="entry name" value="Acid proteases"/>
    <property type="match status" value="1"/>
</dbReference>
<keyword evidence="1" id="KW-1133">Transmembrane helix</keyword>
<dbReference type="CDD" id="cd05483">
    <property type="entry name" value="retropepsin_like_bacteria"/>
    <property type="match status" value="1"/>
</dbReference>
<dbReference type="AlphaFoldDB" id="A0A368HJ93"/>
<dbReference type="GO" id="GO:0004190">
    <property type="term" value="F:aspartic-type endopeptidase activity"/>
    <property type="evidence" value="ECO:0007669"/>
    <property type="project" value="InterPro"/>
</dbReference>
<keyword evidence="1" id="KW-0472">Membrane</keyword>
<dbReference type="Proteomes" id="UP000253250">
    <property type="component" value="Unassembled WGS sequence"/>
</dbReference>
<feature type="transmembrane region" description="Helical" evidence="1">
    <location>
        <begin position="56"/>
        <end position="78"/>
    </location>
</feature>
<evidence type="ECO:0000313" key="4">
    <source>
        <dbReference type="Proteomes" id="UP000253250"/>
    </source>
</evidence>
<dbReference type="Gene3D" id="2.40.70.10">
    <property type="entry name" value="Acid Proteases"/>
    <property type="match status" value="1"/>
</dbReference>
<dbReference type="Pfam" id="PF13975">
    <property type="entry name" value="gag-asp_proteas"/>
    <property type="match status" value="1"/>
</dbReference>
<dbReference type="EMBL" id="PSYR01000002">
    <property type="protein sequence ID" value="RCN55707.1"/>
    <property type="molecule type" value="Genomic_DNA"/>
</dbReference>
<dbReference type="PROSITE" id="PS00141">
    <property type="entry name" value="ASP_PROTEASE"/>
    <property type="match status" value="1"/>
</dbReference>
<dbReference type="OrthoDB" id="185963at2"/>
<evidence type="ECO:0000313" key="2">
    <source>
        <dbReference type="EMBL" id="RCN55707.1"/>
    </source>
</evidence>
<organism evidence="3 4">
    <name type="scientific">Acidiferrobacter thiooxydans</name>
    <dbReference type="NCBI Taxonomy" id="163359"/>
    <lineage>
        <taxon>Bacteria</taxon>
        <taxon>Pseudomonadati</taxon>
        <taxon>Pseudomonadota</taxon>
        <taxon>Gammaproteobacteria</taxon>
        <taxon>Acidiferrobacterales</taxon>
        <taxon>Acidiferrobacteraceae</taxon>
        <taxon>Acidiferrobacter</taxon>
    </lineage>
</organism>
<keyword evidence="4" id="KW-1185">Reference proteome</keyword>
<protein>
    <submittedName>
        <fullName evidence="3">TIGR02281 family clan AA aspartic protease</fullName>
    </submittedName>
</protein>
<comment type="caution">
    <text evidence="3">The sequence shown here is derived from an EMBL/GenBank/DDBJ whole genome shotgun (WGS) entry which is preliminary data.</text>
</comment>
<keyword evidence="3" id="KW-0645">Protease</keyword>
<dbReference type="GO" id="GO:0006508">
    <property type="term" value="P:proteolysis"/>
    <property type="evidence" value="ECO:0007669"/>
    <property type="project" value="UniProtKB-KW"/>
</dbReference>
<reference evidence="3 4" key="1">
    <citation type="submission" date="2018-02" db="EMBL/GenBank/DDBJ databases">
        <title>Insights into the biology of acidophilic members of the Acidiferrobacteraceae family derived from comparative genomic analyses.</title>
        <authorList>
            <person name="Issotta F."/>
            <person name="Thyssen C."/>
            <person name="Mena C."/>
            <person name="Moya A."/>
            <person name="Bellenberg S."/>
            <person name="Sproer C."/>
            <person name="Covarrubias P.C."/>
            <person name="Sand W."/>
            <person name="Quatrini R."/>
            <person name="Vera M."/>
        </authorList>
    </citation>
    <scope>NUCLEOTIDE SEQUENCE [LARGE SCALE GENOMIC DNA]</scope>
    <source>
        <strain evidence="4">m-1</strain>
        <strain evidence="3">M-1</strain>
    </source>
</reference>
<evidence type="ECO:0000256" key="1">
    <source>
        <dbReference type="SAM" id="Phobius"/>
    </source>
</evidence>
<keyword evidence="3" id="KW-0378">Hydrolase</keyword>
<name>A0A368HJ93_9GAMM</name>
<proteinExistence type="predicted"/>
<dbReference type="InterPro" id="IPR011969">
    <property type="entry name" value="Clan_AA_Asp_peptidase_C"/>
</dbReference>
<dbReference type="InterPro" id="IPR021109">
    <property type="entry name" value="Peptidase_aspartic_dom_sf"/>
</dbReference>
<dbReference type="NCBIfam" id="TIGR02281">
    <property type="entry name" value="clan_AA_DTGA"/>
    <property type="match status" value="1"/>
</dbReference>
<dbReference type="InterPro" id="IPR001969">
    <property type="entry name" value="Aspartic_peptidase_AS"/>
</dbReference>
<accession>A0A368HJ93</accession>
<evidence type="ECO:0000313" key="3">
    <source>
        <dbReference type="EMBL" id="RCN59444.1"/>
    </source>
</evidence>